<feature type="region of interest" description="Disordered" evidence="1">
    <location>
        <begin position="655"/>
        <end position="680"/>
    </location>
</feature>
<dbReference type="Pfam" id="PF19250">
    <property type="entry name" value="DUF5898"/>
    <property type="match status" value="1"/>
</dbReference>
<feature type="compositionally biased region" description="Basic residues" evidence="1">
    <location>
        <begin position="664"/>
        <end position="680"/>
    </location>
</feature>
<dbReference type="AlphaFoldDB" id="A0A9K3PWM2"/>
<dbReference type="Proteomes" id="UP000693970">
    <property type="component" value="Unassembled WGS sequence"/>
</dbReference>
<dbReference type="PANTHER" id="PTHR34871:SF1">
    <property type="entry name" value="DUF5898 DOMAIN-CONTAINING PROTEIN"/>
    <property type="match status" value="1"/>
</dbReference>
<evidence type="ECO:0000259" key="2">
    <source>
        <dbReference type="Pfam" id="PF19250"/>
    </source>
</evidence>
<proteinExistence type="predicted"/>
<dbReference type="InterPro" id="IPR045417">
    <property type="entry name" value="DUF5898"/>
</dbReference>
<evidence type="ECO:0000256" key="1">
    <source>
        <dbReference type="SAM" id="MobiDB-lite"/>
    </source>
</evidence>
<protein>
    <recommendedName>
        <fullName evidence="2">DUF5898 domain-containing protein</fullName>
    </recommendedName>
</protein>
<feature type="region of interest" description="Disordered" evidence="1">
    <location>
        <begin position="90"/>
        <end position="112"/>
    </location>
</feature>
<comment type="caution">
    <text evidence="3">The sequence shown here is derived from an EMBL/GenBank/DDBJ whole genome shotgun (WGS) entry which is preliminary data.</text>
</comment>
<accession>A0A9K3PWM2</accession>
<feature type="domain" description="DUF5898" evidence="2">
    <location>
        <begin position="503"/>
        <end position="613"/>
    </location>
</feature>
<organism evidence="3 4">
    <name type="scientific">Nitzschia inconspicua</name>
    <dbReference type="NCBI Taxonomy" id="303405"/>
    <lineage>
        <taxon>Eukaryota</taxon>
        <taxon>Sar</taxon>
        <taxon>Stramenopiles</taxon>
        <taxon>Ochrophyta</taxon>
        <taxon>Bacillariophyta</taxon>
        <taxon>Bacillariophyceae</taxon>
        <taxon>Bacillariophycidae</taxon>
        <taxon>Bacillariales</taxon>
        <taxon>Bacillariaceae</taxon>
        <taxon>Nitzschia</taxon>
    </lineage>
</organism>
<evidence type="ECO:0000313" key="3">
    <source>
        <dbReference type="EMBL" id="KAG7362096.1"/>
    </source>
</evidence>
<dbReference type="PANTHER" id="PTHR34871">
    <property type="entry name" value="DUF5898 DOMAIN-CONTAINING PROTEIN"/>
    <property type="match status" value="1"/>
</dbReference>
<dbReference type="EMBL" id="JAGRRH010000012">
    <property type="protein sequence ID" value="KAG7362096.1"/>
    <property type="molecule type" value="Genomic_DNA"/>
</dbReference>
<dbReference type="OrthoDB" id="2131701at2759"/>
<gene>
    <name evidence="3" type="ORF">IV203_025762</name>
</gene>
<keyword evidence="4" id="KW-1185">Reference proteome</keyword>
<name>A0A9K3PWM2_9STRA</name>
<evidence type="ECO:0000313" key="4">
    <source>
        <dbReference type="Proteomes" id="UP000693970"/>
    </source>
</evidence>
<sequence>MDQLLLETKDLPLQQQIDQFHQWLQENPHHVNYRVVEFLLDEKQQRAQEIAERDQKLAERDQQLAEKDQQLAEKDQQLAEKDQQHAQQLAEKDQQTAQQLAEKDQQTAQQLAEKDQQTAQQFAEIYQKLHASSLKSLKEEFLAISDRTSSGPHLSNNHMHARVRQIDNLVDCLNNLEKNWLDDNFWATICAPHKQFRECYNESEAQGLVSYILKTLIVALKLSDYIDVVHNATLAGIECDILLVYRPNYLPFAVIEVKKPCNCKEHRLQLWQGKIPKGRKTRQNVVAGQIFDSMSAVRLFGFPNLFGMIATGNQFRLVGTYSGEDPRDRGKFDKKLLNEIRKDTSSGEAIAAVLKEFQKWTDNSSSGCSTTNSPEQPRVVLSQYDSGQKDEQANRVVWASEIVPSFEDLNDEDEMIKKVRDSGAEILSLLVLFVVKGCQMLTAFLKSTDGPQLVSPSITIRQKMPCRVLQTNERIFSFGSVQVNSLNLNKYDATLPLYVIHHLGMGEHGNCCLAISSKGESCCAIKFFHKVNRRDDAVMEELENWNTVYGRGKVPACRVLKAAEGLCLVMPYFRPIPNKERKKVFGNGSIETALKRFASSGFVHCDIKWRHMAFWEDDVILLDLGEIQEEEDEGKRSRWCQEALEKLRKKLPLEEVKNTPRISGTKRKQRNAGKKSARTR</sequence>
<reference evidence="3" key="2">
    <citation type="submission" date="2021-04" db="EMBL/GenBank/DDBJ databases">
        <authorList>
            <person name="Podell S."/>
        </authorList>
    </citation>
    <scope>NUCLEOTIDE SEQUENCE</scope>
    <source>
        <strain evidence="3">Hildebrandi</strain>
    </source>
</reference>
<reference evidence="3" key="1">
    <citation type="journal article" date="2021" name="Sci. Rep.">
        <title>Diploid genomic architecture of Nitzschia inconspicua, an elite biomass production diatom.</title>
        <authorList>
            <person name="Oliver A."/>
            <person name="Podell S."/>
            <person name="Pinowska A."/>
            <person name="Traller J.C."/>
            <person name="Smith S.R."/>
            <person name="McClure R."/>
            <person name="Beliaev A."/>
            <person name="Bohutskyi P."/>
            <person name="Hill E.A."/>
            <person name="Rabines A."/>
            <person name="Zheng H."/>
            <person name="Allen L.Z."/>
            <person name="Kuo A."/>
            <person name="Grigoriev I.V."/>
            <person name="Allen A.E."/>
            <person name="Hazlebeck D."/>
            <person name="Allen E.E."/>
        </authorList>
    </citation>
    <scope>NUCLEOTIDE SEQUENCE</scope>
    <source>
        <strain evidence="3">Hildebrandi</strain>
    </source>
</reference>